<sequence>MTAESLASRSFTATPTRKNIRGRVLFAMARGRGNSRGRLFKAEGGRCPPVYKFPLVWGSMVRGAEDEVANAVVDFSQLNEAALESVSRRTNLDGESPPTPNAKSSLNSTKLPICGASAQSASRDGDGLRPAASRRFLGRFDDFKFKRRRHAARHEVGASPSHGDFRCPQSLFDSTRTTTQPISTPSKLLQRLRSSQSQQHYMAATRLGASNPMKGAPSQPVLPVGLYMQPTKKPFLSLSSLGRSQGASSTLDSRLGKSQLSSVYITPRQSSKTLDVAQIHLRSRWPDTWFAAKRVSWDSTYVLLRLKLIQILRPPAIAKKKKVECQIHSSSFREEVVRVAFARRKLKEFEGRPARKDLEGCQKCIASYARDFKTRITSSQAKGGAR</sequence>
<protein>
    <submittedName>
        <fullName evidence="2">Uncharacterized protein</fullName>
    </submittedName>
</protein>
<dbReference type="EMBL" id="JAWWNJ010000021">
    <property type="protein sequence ID" value="KAK7034147.1"/>
    <property type="molecule type" value="Genomic_DNA"/>
</dbReference>
<keyword evidence="3" id="KW-1185">Reference proteome</keyword>
<feature type="compositionally biased region" description="Polar residues" evidence="1">
    <location>
        <begin position="101"/>
        <end position="110"/>
    </location>
</feature>
<reference evidence="2 3" key="1">
    <citation type="journal article" date="2024" name="J Genomics">
        <title>Draft genome sequencing and assembly of Favolaschia claudopus CIRM-BRFM 2984 isolated from oak limbs.</title>
        <authorList>
            <person name="Navarro D."/>
            <person name="Drula E."/>
            <person name="Chaduli D."/>
            <person name="Cazenave R."/>
            <person name="Ahrendt S."/>
            <person name="Wang J."/>
            <person name="Lipzen A."/>
            <person name="Daum C."/>
            <person name="Barry K."/>
            <person name="Grigoriev I.V."/>
            <person name="Favel A."/>
            <person name="Rosso M.N."/>
            <person name="Martin F."/>
        </authorList>
    </citation>
    <scope>NUCLEOTIDE SEQUENCE [LARGE SCALE GENOMIC DNA]</scope>
    <source>
        <strain evidence="2 3">CIRM-BRFM 2984</strain>
    </source>
</reference>
<organism evidence="2 3">
    <name type="scientific">Favolaschia claudopus</name>
    <dbReference type="NCBI Taxonomy" id="2862362"/>
    <lineage>
        <taxon>Eukaryota</taxon>
        <taxon>Fungi</taxon>
        <taxon>Dikarya</taxon>
        <taxon>Basidiomycota</taxon>
        <taxon>Agaricomycotina</taxon>
        <taxon>Agaricomycetes</taxon>
        <taxon>Agaricomycetidae</taxon>
        <taxon>Agaricales</taxon>
        <taxon>Marasmiineae</taxon>
        <taxon>Mycenaceae</taxon>
        <taxon>Favolaschia</taxon>
    </lineage>
</organism>
<feature type="region of interest" description="Disordered" evidence="1">
    <location>
        <begin position="86"/>
        <end position="110"/>
    </location>
</feature>
<evidence type="ECO:0000313" key="2">
    <source>
        <dbReference type="EMBL" id="KAK7034147.1"/>
    </source>
</evidence>
<comment type="caution">
    <text evidence="2">The sequence shown here is derived from an EMBL/GenBank/DDBJ whole genome shotgun (WGS) entry which is preliminary data.</text>
</comment>
<evidence type="ECO:0000313" key="3">
    <source>
        <dbReference type="Proteomes" id="UP001362999"/>
    </source>
</evidence>
<dbReference type="AlphaFoldDB" id="A0AAW0C524"/>
<proteinExistence type="predicted"/>
<name>A0AAW0C524_9AGAR</name>
<evidence type="ECO:0000256" key="1">
    <source>
        <dbReference type="SAM" id="MobiDB-lite"/>
    </source>
</evidence>
<dbReference type="Proteomes" id="UP001362999">
    <property type="component" value="Unassembled WGS sequence"/>
</dbReference>
<gene>
    <name evidence="2" type="ORF">R3P38DRAFT_3351365</name>
</gene>
<accession>A0AAW0C524</accession>